<comment type="caution">
    <text evidence="1">The sequence shown here is derived from an EMBL/GenBank/DDBJ whole genome shotgun (WGS) entry which is preliminary data.</text>
</comment>
<reference evidence="1 2" key="1">
    <citation type="submission" date="2019-04" db="EMBL/GenBank/DDBJ databases">
        <title>Streptomyces oryziradicis sp. nov., a novel actinomycete isolated from rhizosphere soil of rice (Oryza sativa L.).</title>
        <authorList>
            <person name="Li C."/>
        </authorList>
    </citation>
    <scope>NUCLEOTIDE SEQUENCE [LARGE SCALE GENOMIC DNA]</scope>
    <source>
        <strain evidence="1 2">NEAU-C40</strain>
    </source>
</reference>
<dbReference type="AlphaFoldDB" id="A0A4U0RIB2"/>
<dbReference type="InterPro" id="IPR036852">
    <property type="entry name" value="Peptidase_S8/S53_dom_sf"/>
</dbReference>
<dbReference type="GO" id="GO:0006508">
    <property type="term" value="P:proteolysis"/>
    <property type="evidence" value="ECO:0007669"/>
    <property type="project" value="InterPro"/>
</dbReference>
<gene>
    <name evidence="1" type="ORF">FCI23_52745</name>
</gene>
<dbReference type="SUPFAM" id="SSF52743">
    <property type="entry name" value="Subtilisin-like"/>
    <property type="match status" value="1"/>
</dbReference>
<accession>A0A4U0RIB2</accession>
<protein>
    <submittedName>
        <fullName evidence="1">Uncharacterized protein</fullName>
    </submittedName>
</protein>
<sequence>MRNDLLRRGDAGQLRLGIRQLLDTGVSVTAPALSGRVTALGSAGQDCVGHGSFVAGDHAR</sequence>
<organism evidence="1 2">
    <name type="scientific">Actinacidiphila oryziradicis</name>
    <dbReference type="NCBI Taxonomy" id="2571141"/>
    <lineage>
        <taxon>Bacteria</taxon>
        <taxon>Bacillati</taxon>
        <taxon>Actinomycetota</taxon>
        <taxon>Actinomycetes</taxon>
        <taxon>Kitasatosporales</taxon>
        <taxon>Streptomycetaceae</taxon>
        <taxon>Actinacidiphila</taxon>
    </lineage>
</organism>
<dbReference type="Proteomes" id="UP000305778">
    <property type="component" value="Unassembled WGS sequence"/>
</dbReference>
<name>A0A4U0RIB2_9ACTN</name>
<evidence type="ECO:0000313" key="1">
    <source>
        <dbReference type="EMBL" id="TJZ94947.1"/>
    </source>
</evidence>
<evidence type="ECO:0000313" key="2">
    <source>
        <dbReference type="Proteomes" id="UP000305778"/>
    </source>
</evidence>
<dbReference type="GO" id="GO:0004252">
    <property type="term" value="F:serine-type endopeptidase activity"/>
    <property type="evidence" value="ECO:0007669"/>
    <property type="project" value="InterPro"/>
</dbReference>
<keyword evidence="2" id="KW-1185">Reference proteome</keyword>
<proteinExistence type="predicted"/>
<dbReference type="EMBL" id="SUMC01000195">
    <property type="protein sequence ID" value="TJZ94947.1"/>
    <property type="molecule type" value="Genomic_DNA"/>
</dbReference>
<dbReference type="OrthoDB" id="3871186at2"/>